<accession>A0A9P9IA92</accession>
<dbReference type="Proteomes" id="UP000717696">
    <property type="component" value="Unassembled WGS sequence"/>
</dbReference>
<proteinExistence type="predicted"/>
<keyword evidence="2" id="KW-1185">Reference proteome</keyword>
<organism evidence="1 2">
    <name type="scientific">Dactylonectria estremocensis</name>
    <dbReference type="NCBI Taxonomy" id="1079267"/>
    <lineage>
        <taxon>Eukaryota</taxon>
        <taxon>Fungi</taxon>
        <taxon>Dikarya</taxon>
        <taxon>Ascomycota</taxon>
        <taxon>Pezizomycotina</taxon>
        <taxon>Sordariomycetes</taxon>
        <taxon>Hypocreomycetidae</taxon>
        <taxon>Hypocreales</taxon>
        <taxon>Nectriaceae</taxon>
        <taxon>Dactylonectria</taxon>
    </lineage>
</organism>
<sequence>MPIYLCYGFRRHRRSIRIFVILNDLDDAAPDWLSGPATSSATLSQLYLVFDFLPEPWAAVPGRGLHGAPPRVSNSMDDVLMNSRSVVKLLEEYDPEDLASQSRPYAQVADYVVQVYLSMNVVDERARYESRVEKMKDVWFENLRDQLQNGEEIRWYVSQ</sequence>
<dbReference type="OrthoDB" id="371463at2759"/>
<name>A0A9P9IA92_9HYPO</name>
<dbReference type="AlphaFoldDB" id="A0A9P9IA92"/>
<gene>
    <name evidence="1" type="ORF">B0J13DRAFT_461221</name>
</gene>
<dbReference type="EMBL" id="JAGMUU010000050">
    <property type="protein sequence ID" value="KAH7112607.1"/>
    <property type="molecule type" value="Genomic_DNA"/>
</dbReference>
<evidence type="ECO:0000313" key="1">
    <source>
        <dbReference type="EMBL" id="KAH7112607.1"/>
    </source>
</evidence>
<comment type="caution">
    <text evidence="1">The sequence shown here is derived from an EMBL/GenBank/DDBJ whole genome shotgun (WGS) entry which is preliminary data.</text>
</comment>
<reference evidence="1" key="1">
    <citation type="journal article" date="2021" name="Nat. Commun.">
        <title>Genetic determinants of endophytism in the Arabidopsis root mycobiome.</title>
        <authorList>
            <person name="Mesny F."/>
            <person name="Miyauchi S."/>
            <person name="Thiergart T."/>
            <person name="Pickel B."/>
            <person name="Atanasova L."/>
            <person name="Karlsson M."/>
            <person name="Huettel B."/>
            <person name="Barry K.W."/>
            <person name="Haridas S."/>
            <person name="Chen C."/>
            <person name="Bauer D."/>
            <person name="Andreopoulos W."/>
            <person name="Pangilinan J."/>
            <person name="LaButti K."/>
            <person name="Riley R."/>
            <person name="Lipzen A."/>
            <person name="Clum A."/>
            <person name="Drula E."/>
            <person name="Henrissat B."/>
            <person name="Kohler A."/>
            <person name="Grigoriev I.V."/>
            <person name="Martin F.M."/>
            <person name="Hacquard S."/>
        </authorList>
    </citation>
    <scope>NUCLEOTIDE SEQUENCE</scope>
    <source>
        <strain evidence="1">MPI-CAGE-AT-0021</strain>
    </source>
</reference>
<evidence type="ECO:0000313" key="2">
    <source>
        <dbReference type="Proteomes" id="UP000717696"/>
    </source>
</evidence>
<protein>
    <submittedName>
        <fullName evidence="1">Uncharacterized protein</fullName>
    </submittedName>
</protein>